<evidence type="ECO:0000256" key="11">
    <source>
        <dbReference type="SAM" id="MobiDB-lite"/>
    </source>
</evidence>
<dbReference type="SUPFAM" id="SSF81321">
    <property type="entry name" value="Family A G protein-coupled receptor-like"/>
    <property type="match status" value="1"/>
</dbReference>
<feature type="transmembrane region" description="Helical" evidence="12">
    <location>
        <begin position="166"/>
        <end position="192"/>
    </location>
</feature>
<keyword evidence="9 10" id="KW-0807">Transducer</keyword>
<evidence type="ECO:0000313" key="15">
    <source>
        <dbReference type="Proteomes" id="UP000440578"/>
    </source>
</evidence>
<dbReference type="Proteomes" id="UP000440578">
    <property type="component" value="Unassembled WGS sequence"/>
</dbReference>
<feature type="transmembrane region" description="Helical" evidence="12">
    <location>
        <begin position="82"/>
        <end position="105"/>
    </location>
</feature>
<dbReference type="AlphaFoldDB" id="A0A6A4V3Q3"/>
<evidence type="ECO:0000256" key="7">
    <source>
        <dbReference type="ARBA" id="ARBA00023136"/>
    </source>
</evidence>
<evidence type="ECO:0000256" key="2">
    <source>
        <dbReference type="ARBA" id="ARBA00010663"/>
    </source>
</evidence>
<dbReference type="GO" id="GO:0071880">
    <property type="term" value="P:adenylate cyclase-activating adrenergic receptor signaling pathway"/>
    <property type="evidence" value="ECO:0007669"/>
    <property type="project" value="TreeGrafter"/>
</dbReference>
<gene>
    <name evidence="14" type="ORF">FJT64_013387</name>
</gene>
<evidence type="ECO:0000256" key="4">
    <source>
        <dbReference type="ARBA" id="ARBA00022692"/>
    </source>
</evidence>
<dbReference type="PRINTS" id="PR00237">
    <property type="entry name" value="GPCRRHODOPSN"/>
</dbReference>
<accession>A0A6A4V3Q3</accession>
<evidence type="ECO:0000256" key="1">
    <source>
        <dbReference type="ARBA" id="ARBA00004651"/>
    </source>
</evidence>
<feature type="region of interest" description="Disordered" evidence="11">
    <location>
        <begin position="466"/>
        <end position="494"/>
    </location>
</feature>
<organism evidence="14 15">
    <name type="scientific">Amphibalanus amphitrite</name>
    <name type="common">Striped barnacle</name>
    <name type="synonym">Balanus amphitrite</name>
    <dbReference type="NCBI Taxonomy" id="1232801"/>
    <lineage>
        <taxon>Eukaryota</taxon>
        <taxon>Metazoa</taxon>
        <taxon>Ecdysozoa</taxon>
        <taxon>Arthropoda</taxon>
        <taxon>Crustacea</taxon>
        <taxon>Multicrustacea</taxon>
        <taxon>Cirripedia</taxon>
        <taxon>Thoracica</taxon>
        <taxon>Thoracicalcarea</taxon>
        <taxon>Balanomorpha</taxon>
        <taxon>Balanoidea</taxon>
        <taxon>Balanidae</taxon>
        <taxon>Amphibalaninae</taxon>
        <taxon>Amphibalanus</taxon>
    </lineage>
</organism>
<dbReference type="EMBL" id="VIIS01002122">
    <property type="protein sequence ID" value="KAF0288235.1"/>
    <property type="molecule type" value="Genomic_DNA"/>
</dbReference>
<proteinExistence type="inferred from homology"/>
<dbReference type="PANTHER" id="PTHR24248:SF66">
    <property type="entry name" value="OCTOPAMINE RECEPTOR BETA-3R"/>
    <property type="match status" value="1"/>
</dbReference>
<comment type="similarity">
    <text evidence="2 10">Belongs to the G-protein coupled receptor 1 family.</text>
</comment>
<keyword evidence="8 10" id="KW-0675">Receptor</keyword>
<dbReference type="InterPro" id="IPR017452">
    <property type="entry name" value="GPCR_Rhodpsn_7TM"/>
</dbReference>
<dbReference type="SMART" id="SM01381">
    <property type="entry name" value="7TM_GPCR_Srsx"/>
    <property type="match status" value="1"/>
</dbReference>
<evidence type="ECO:0000256" key="12">
    <source>
        <dbReference type="SAM" id="Phobius"/>
    </source>
</evidence>
<feature type="transmembrane region" description="Helical" evidence="12">
    <location>
        <begin position="371"/>
        <end position="389"/>
    </location>
</feature>
<feature type="transmembrane region" description="Helical" evidence="12">
    <location>
        <begin position="409"/>
        <end position="428"/>
    </location>
</feature>
<evidence type="ECO:0000256" key="9">
    <source>
        <dbReference type="ARBA" id="ARBA00023224"/>
    </source>
</evidence>
<keyword evidence="3" id="KW-1003">Cell membrane</keyword>
<reference evidence="14 15" key="1">
    <citation type="submission" date="2019-07" db="EMBL/GenBank/DDBJ databases">
        <title>Draft genome assembly of a fouling barnacle, Amphibalanus amphitrite (Darwin, 1854): The first reference genome for Thecostraca.</title>
        <authorList>
            <person name="Kim W."/>
        </authorList>
    </citation>
    <scope>NUCLEOTIDE SEQUENCE [LARGE SCALE GENOMIC DNA]</scope>
    <source>
        <strain evidence="14">SNU_AA5</strain>
        <tissue evidence="14">Soma without cirri and trophi</tissue>
    </source>
</reference>
<evidence type="ECO:0000256" key="10">
    <source>
        <dbReference type="RuleBase" id="RU000688"/>
    </source>
</evidence>
<dbReference type="GO" id="GO:0005886">
    <property type="term" value="C:plasma membrane"/>
    <property type="evidence" value="ECO:0007669"/>
    <property type="project" value="UniProtKB-SubCell"/>
</dbReference>
<dbReference type="GO" id="GO:0004989">
    <property type="term" value="F:octopamine receptor activity"/>
    <property type="evidence" value="ECO:0007669"/>
    <property type="project" value="TreeGrafter"/>
</dbReference>
<comment type="caution">
    <text evidence="14">The sequence shown here is derived from an EMBL/GenBank/DDBJ whole genome shotgun (WGS) entry which is preliminary data.</text>
</comment>
<feature type="transmembrane region" description="Helical" evidence="12">
    <location>
        <begin position="125"/>
        <end position="145"/>
    </location>
</feature>
<keyword evidence="15" id="KW-1185">Reference proteome</keyword>
<feature type="domain" description="G-protein coupled receptors family 1 profile" evidence="13">
    <location>
        <begin position="66"/>
        <end position="425"/>
    </location>
</feature>
<keyword evidence="4 10" id="KW-0812">Transmembrane</keyword>
<sequence length="494" mass="54181">MAASAVTWGPTVPSGAVTGPEGGDIPLLAGDAAATSEPPPPLPLPLTTLLLKLAAMTAIIVMAVLGNLLVIVSVLLHRRIRVVANCFVVSLAFADMLVALCAMTFNASIQITGRWMFGYVMCDMWNSFDVFFSTVSILHLCCISVDRYCAIMRPLEYRSRMNKRTVAAMLTASWTAPVLISFLPIFLGWYTYQSHLDYRARHPNICQFIVNRTYMLVSSTISFWLPGVVMVCMYSRIYQEARRQHRAISRVPSSARFSAAHAAVNLADMSDEQLSLALTALNNIREEPEPEPAAELMSPLSAGEGHGGGGAAAAGDRPPRPHRPPPLSKKASSVSFGEKLDFSRKTSTNSRLGRLRYSTSQMLREHKAAKTLGVIMGCFVLCWLPFFSWYATTTLCGRACHVPPVLVDILFWIGYFNSTLNPMIYAYFNTEFREAFRQTLSLLCCRRRTGASSLTRPSNLSCVPSAGDGGGAARPRPCRTPTLQSFPGRAARCE</sequence>
<dbReference type="PANTHER" id="PTHR24248">
    <property type="entry name" value="ADRENERGIC RECEPTOR-RELATED G-PROTEIN COUPLED RECEPTOR"/>
    <property type="match status" value="1"/>
</dbReference>
<protein>
    <submittedName>
        <fullName evidence="14">Octopamine receptor beta-2R</fullName>
    </submittedName>
</protein>
<name>A0A6A4V3Q3_AMPAM</name>
<dbReference type="CDD" id="cd15066">
    <property type="entry name" value="7tmA_DmOct-betaAR-like"/>
    <property type="match status" value="1"/>
</dbReference>
<evidence type="ECO:0000256" key="6">
    <source>
        <dbReference type="ARBA" id="ARBA00023040"/>
    </source>
</evidence>
<feature type="region of interest" description="Disordered" evidence="11">
    <location>
        <begin position="288"/>
        <end position="336"/>
    </location>
</feature>
<keyword evidence="7 12" id="KW-0472">Membrane</keyword>
<evidence type="ECO:0000256" key="5">
    <source>
        <dbReference type="ARBA" id="ARBA00022989"/>
    </source>
</evidence>
<dbReference type="PROSITE" id="PS00237">
    <property type="entry name" value="G_PROTEIN_RECEP_F1_1"/>
    <property type="match status" value="1"/>
</dbReference>
<evidence type="ECO:0000313" key="14">
    <source>
        <dbReference type="EMBL" id="KAF0288235.1"/>
    </source>
</evidence>
<comment type="subcellular location">
    <subcellularLocation>
        <location evidence="1">Cell membrane</location>
        <topology evidence="1">Multi-pass membrane protein</topology>
    </subcellularLocation>
</comment>
<dbReference type="Gene3D" id="1.20.1070.10">
    <property type="entry name" value="Rhodopsin 7-helix transmembrane proteins"/>
    <property type="match status" value="1"/>
</dbReference>
<dbReference type="PROSITE" id="PS50262">
    <property type="entry name" value="G_PROTEIN_RECEP_F1_2"/>
    <property type="match status" value="1"/>
</dbReference>
<dbReference type="InterPro" id="IPR000276">
    <property type="entry name" value="GPCR_Rhodpsn"/>
</dbReference>
<evidence type="ECO:0000256" key="3">
    <source>
        <dbReference type="ARBA" id="ARBA00022475"/>
    </source>
</evidence>
<feature type="transmembrane region" description="Helical" evidence="12">
    <location>
        <begin position="212"/>
        <end position="234"/>
    </location>
</feature>
<dbReference type="Pfam" id="PF00001">
    <property type="entry name" value="7tm_1"/>
    <property type="match status" value="1"/>
</dbReference>
<evidence type="ECO:0000259" key="13">
    <source>
        <dbReference type="PROSITE" id="PS50262"/>
    </source>
</evidence>
<dbReference type="OrthoDB" id="5957871at2759"/>
<keyword evidence="6 10" id="KW-0297">G-protein coupled receptor</keyword>
<feature type="transmembrane region" description="Helical" evidence="12">
    <location>
        <begin position="49"/>
        <end position="75"/>
    </location>
</feature>
<dbReference type="GO" id="GO:0043410">
    <property type="term" value="P:positive regulation of MAPK cascade"/>
    <property type="evidence" value="ECO:0007669"/>
    <property type="project" value="TreeGrafter"/>
</dbReference>
<evidence type="ECO:0000256" key="8">
    <source>
        <dbReference type="ARBA" id="ARBA00023170"/>
    </source>
</evidence>
<keyword evidence="5 12" id="KW-1133">Transmembrane helix</keyword>